<dbReference type="HOGENOM" id="CLU_166984_0_0_1"/>
<dbReference type="VEuPathDB" id="FungiDB:PV08_04259"/>
<protein>
    <submittedName>
        <fullName evidence="2">Uncharacterized protein</fullName>
    </submittedName>
</protein>
<dbReference type="AlphaFoldDB" id="A0A0D2BDQ1"/>
<dbReference type="GeneID" id="27331342"/>
<reference evidence="2 3" key="1">
    <citation type="submission" date="2015-01" db="EMBL/GenBank/DDBJ databases">
        <title>The Genome Sequence of Exophiala spinifera CBS89968.</title>
        <authorList>
            <consortium name="The Broad Institute Genomics Platform"/>
            <person name="Cuomo C."/>
            <person name="de Hoog S."/>
            <person name="Gorbushina A."/>
            <person name="Stielow B."/>
            <person name="Teixiera M."/>
            <person name="Abouelleil A."/>
            <person name="Chapman S.B."/>
            <person name="Priest M."/>
            <person name="Young S.K."/>
            <person name="Wortman J."/>
            <person name="Nusbaum C."/>
            <person name="Birren B."/>
        </authorList>
    </citation>
    <scope>NUCLEOTIDE SEQUENCE [LARGE SCALE GENOMIC DNA]</scope>
    <source>
        <strain evidence="2 3">CBS 89968</strain>
    </source>
</reference>
<proteinExistence type="predicted"/>
<evidence type="ECO:0000313" key="3">
    <source>
        <dbReference type="Proteomes" id="UP000053328"/>
    </source>
</evidence>
<evidence type="ECO:0000313" key="2">
    <source>
        <dbReference type="EMBL" id="KIW17068.1"/>
    </source>
</evidence>
<dbReference type="Proteomes" id="UP000053328">
    <property type="component" value="Unassembled WGS sequence"/>
</dbReference>
<evidence type="ECO:0000256" key="1">
    <source>
        <dbReference type="SAM" id="MobiDB-lite"/>
    </source>
</evidence>
<name>A0A0D2BDQ1_9EURO</name>
<feature type="region of interest" description="Disordered" evidence="1">
    <location>
        <begin position="1"/>
        <end position="94"/>
    </location>
</feature>
<gene>
    <name evidence="2" type="ORF">PV08_04259</name>
</gene>
<feature type="compositionally biased region" description="Gly residues" evidence="1">
    <location>
        <begin position="65"/>
        <end position="78"/>
    </location>
</feature>
<dbReference type="STRING" id="91928.A0A0D2BDQ1"/>
<accession>A0A0D2BDQ1</accession>
<keyword evidence="3" id="KW-1185">Reference proteome</keyword>
<organism evidence="2 3">
    <name type="scientific">Exophiala spinifera</name>
    <dbReference type="NCBI Taxonomy" id="91928"/>
    <lineage>
        <taxon>Eukaryota</taxon>
        <taxon>Fungi</taxon>
        <taxon>Dikarya</taxon>
        <taxon>Ascomycota</taxon>
        <taxon>Pezizomycotina</taxon>
        <taxon>Eurotiomycetes</taxon>
        <taxon>Chaetothyriomycetidae</taxon>
        <taxon>Chaetothyriales</taxon>
        <taxon>Herpotrichiellaceae</taxon>
        <taxon>Exophiala</taxon>
    </lineage>
</organism>
<sequence length="94" mass="9306">MTDTQQPTESHSKLFGLEGQKRASTTAGSGAGTGITGTSGHAGSLNNKAPDARVEASEKTVAGVPHGGRSGTKPGSGGEPLYPSQRTGTIGKDA</sequence>
<dbReference type="RefSeq" id="XP_016237284.1">
    <property type="nucleotide sequence ID" value="XM_016378607.1"/>
</dbReference>
<dbReference type="EMBL" id="KN847494">
    <property type="protein sequence ID" value="KIW17068.1"/>
    <property type="molecule type" value="Genomic_DNA"/>
</dbReference>